<accession>A0ABT3MP95</accession>
<gene>
    <name evidence="2" type="ORF">NX722_00710</name>
</gene>
<reference evidence="2 3" key="1">
    <citation type="submission" date="2022-10" db="EMBL/GenBank/DDBJ databases">
        <title>High-quality genome sequences of two octocoral-associated bacteria, Endozoicomonas euniceicola EF212 and Endozoicomonas gorgoniicola PS125.</title>
        <authorList>
            <person name="Chiou Y.-J."/>
            <person name="Chen Y.-H."/>
        </authorList>
    </citation>
    <scope>NUCLEOTIDE SEQUENCE [LARGE SCALE GENOMIC DNA]</scope>
    <source>
        <strain evidence="2 3">PS125</strain>
    </source>
</reference>
<protein>
    <submittedName>
        <fullName evidence="2">Uncharacterized protein</fullName>
    </submittedName>
</protein>
<sequence length="63" mass="7116">MPIPKLFSYWPFVLIVFFHSGGVLGGYGVFIDRPGLFAGGLPEAVKKEWLLKQMPRFSPTMDK</sequence>
<feature type="transmembrane region" description="Helical" evidence="1">
    <location>
        <begin position="6"/>
        <end position="30"/>
    </location>
</feature>
<evidence type="ECO:0000256" key="1">
    <source>
        <dbReference type="SAM" id="Phobius"/>
    </source>
</evidence>
<keyword evidence="1" id="KW-0472">Membrane</keyword>
<evidence type="ECO:0000313" key="3">
    <source>
        <dbReference type="Proteomes" id="UP001209854"/>
    </source>
</evidence>
<name>A0ABT3MP95_9GAMM</name>
<organism evidence="2 3">
    <name type="scientific">Endozoicomonas gorgoniicola</name>
    <dbReference type="NCBI Taxonomy" id="1234144"/>
    <lineage>
        <taxon>Bacteria</taxon>
        <taxon>Pseudomonadati</taxon>
        <taxon>Pseudomonadota</taxon>
        <taxon>Gammaproteobacteria</taxon>
        <taxon>Oceanospirillales</taxon>
        <taxon>Endozoicomonadaceae</taxon>
        <taxon>Endozoicomonas</taxon>
    </lineage>
</organism>
<keyword evidence="1" id="KW-1133">Transmembrane helix</keyword>
<evidence type="ECO:0000313" key="2">
    <source>
        <dbReference type="EMBL" id="MCW7551200.1"/>
    </source>
</evidence>
<dbReference type="Proteomes" id="UP001209854">
    <property type="component" value="Unassembled WGS sequence"/>
</dbReference>
<dbReference type="EMBL" id="JAPFCC010000001">
    <property type="protein sequence ID" value="MCW7551200.1"/>
    <property type="molecule type" value="Genomic_DNA"/>
</dbReference>
<keyword evidence="1" id="KW-0812">Transmembrane</keyword>
<dbReference type="RefSeq" id="WP_262566268.1">
    <property type="nucleotide sequence ID" value="NZ_JAPFCC010000001.1"/>
</dbReference>
<keyword evidence="3" id="KW-1185">Reference proteome</keyword>
<comment type="caution">
    <text evidence="2">The sequence shown here is derived from an EMBL/GenBank/DDBJ whole genome shotgun (WGS) entry which is preliminary data.</text>
</comment>
<proteinExistence type="predicted"/>